<keyword evidence="2" id="KW-1133">Transmembrane helix</keyword>
<feature type="transmembrane region" description="Helical" evidence="2">
    <location>
        <begin position="283"/>
        <end position="301"/>
    </location>
</feature>
<evidence type="ECO:0000256" key="2">
    <source>
        <dbReference type="SAM" id="Phobius"/>
    </source>
</evidence>
<sequence>MNPESRKQFGTSPEGEDFTALDTSFRRAAVSRHAEGTSKVKAPGILVMTKSPSTSCTPEALSTQKPDGGPARKLDLSDSEDEESPTLLSDETPACSQETLSTQQLDGGPVQERDPDAEAEILLTHRRFNKEKARSSLVEVPTLLPQDARAALLLRYVSLLPSWIDKKNAKNILKDAESEIFTGQKLKLDASSEERIAVIRPVEFITRAVCEAAETALVMILGHALLAYALPGQYQSTMFTSGPIGALGGLTATCVVLALNMCLYDWLEVPHPPKEPQTQKKTWMIGLPASAACGFIGSRVFCWYTQQSDVLDVKSQMLVSVVGFTAMFFPRMMQE</sequence>
<protein>
    <recommendedName>
        <fullName evidence="5">Transmembrane protein</fullName>
    </recommendedName>
</protein>
<evidence type="ECO:0008006" key="5">
    <source>
        <dbReference type="Google" id="ProtNLM"/>
    </source>
</evidence>
<evidence type="ECO:0000313" key="4">
    <source>
        <dbReference type="Proteomes" id="UP001222325"/>
    </source>
</evidence>
<keyword evidence="2" id="KW-0812">Transmembrane</keyword>
<evidence type="ECO:0000256" key="1">
    <source>
        <dbReference type="SAM" id="MobiDB-lite"/>
    </source>
</evidence>
<gene>
    <name evidence="3" type="ORF">B0H15DRAFT_929735</name>
</gene>
<feature type="transmembrane region" description="Helical" evidence="2">
    <location>
        <begin position="242"/>
        <end position="263"/>
    </location>
</feature>
<feature type="transmembrane region" description="Helical" evidence="2">
    <location>
        <begin position="208"/>
        <end position="230"/>
    </location>
</feature>
<keyword evidence="2" id="KW-0472">Membrane</keyword>
<dbReference type="Proteomes" id="UP001222325">
    <property type="component" value="Unassembled WGS sequence"/>
</dbReference>
<organism evidence="3 4">
    <name type="scientific">Mycena belliarum</name>
    <dbReference type="NCBI Taxonomy" id="1033014"/>
    <lineage>
        <taxon>Eukaryota</taxon>
        <taxon>Fungi</taxon>
        <taxon>Dikarya</taxon>
        <taxon>Basidiomycota</taxon>
        <taxon>Agaricomycotina</taxon>
        <taxon>Agaricomycetes</taxon>
        <taxon>Agaricomycetidae</taxon>
        <taxon>Agaricales</taxon>
        <taxon>Marasmiineae</taxon>
        <taxon>Mycenaceae</taxon>
        <taxon>Mycena</taxon>
    </lineage>
</organism>
<feature type="transmembrane region" description="Helical" evidence="2">
    <location>
        <begin position="313"/>
        <end position="330"/>
    </location>
</feature>
<keyword evidence="4" id="KW-1185">Reference proteome</keyword>
<feature type="compositionally biased region" description="Polar residues" evidence="1">
    <location>
        <begin position="86"/>
        <end position="105"/>
    </location>
</feature>
<feature type="region of interest" description="Disordered" evidence="1">
    <location>
        <begin position="1"/>
        <end position="112"/>
    </location>
</feature>
<reference evidence="3" key="1">
    <citation type="submission" date="2023-03" db="EMBL/GenBank/DDBJ databases">
        <title>Massive genome expansion in bonnet fungi (Mycena s.s.) driven by repeated elements and novel gene families across ecological guilds.</title>
        <authorList>
            <consortium name="Lawrence Berkeley National Laboratory"/>
            <person name="Harder C.B."/>
            <person name="Miyauchi S."/>
            <person name="Viragh M."/>
            <person name="Kuo A."/>
            <person name="Thoen E."/>
            <person name="Andreopoulos B."/>
            <person name="Lu D."/>
            <person name="Skrede I."/>
            <person name="Drula E."/>
            <person name="Henrissat B."/>
            <person name="Morin E."/>
            <person name="Kohler A."/>
            <person name="Barry K."/>
            <person name="LaButti K."/>
            <person name="Morin E."/>
            <person name="Salamov A."/>
            <person name="Lipzen A."/>
            <person name="Mereny Z."/>
            <person name="Hegedus B."/>
            <person name="Baldrian P."/>
            <person name="Stursova M."/>
            <person name="Weitz H."/>
            <person name="Taylor A."/>
            <person name="Grigoriev I.V."/>
            <person name="Nagy L.G."/>
            <person name="Martin F."/>
            <person name="Kauserud H."/>
        </authorList>
    </citation>
    <scope>NUCLEOTIDE SEQUENCE</scope>
    <source>
        <strain evidence="3">CBHHK173m</strain>
    </source>
</reference>
<dbReference type="EMBL" id="JARJCN010000017">
    <property type="protein sequence ID" value="KAJ7092926.1"/>
    <property type="molecule type" value="Genomic_DNA"/>
</dbReference>
<proteinExistence type="predicted"/>
<name>A0AAD6U8F5_9AGAR</name>
<accession>A0AAD6U8F5</accession>
<feature type="compositionally biased region" description="Polar residues" evidence="1">
    <location>
        <begin position="50"/>
        <end position="65"/>
    </location>
</feature>
<evidence type="ECO:0000313" key="3">
    <source>
        <dbReference type="EMBL" id="KAJ7092926.1"/>
    </source>
</evidence>
<dbReference type="AlphaFoldDB" id="A0AAD6U8F5"/>
<comment type="caution">
    <text evidence="3">The sequence shown here is derived from an EMBL/GenBank/DDBJ whole genome shotgun (WGS) entry which is preliminary data.</text>
</comment>